<dbReference type="Proteomes" id="UP000258707">
    <property type="component" value="Chromosome"/>
</dbReference>
<dbReference type="InterPro" id="IPR056433">
    <property type="entry name" value="DmsR-like_N"/>
</dbReference>
<name>A0A346PBN5_9EURY</name>
<evidence type="ECO:0000259" key="5">
    <source>
        <dbReference type="Pfam" id="PF24277"/>
    </source>
</evidence>
<evidence type="ECO:0000256" key="1">
    <source>
        <dbReference type="ARBA" id="ARBA00023015"/>
    </source>
</evidence>
<evidence type="ECO:0000259" key="4">
    <source>
        <dbReference type="Pfam" id="PF04967"/>
    </source>
</evidence>
<dbReference type="Pfam" id="PF04967">
    <property type="entry name" value="HTH_10"/>
    <property type="match status" value="1"/>
</dbReference>
<evidence type="ECO:0000313" key="7">
    <source>
        <dbReference type="Proteomes" id="UP000258707"/>
    </source>
</evidence>
<dbReference type="Pfam" id="PF24277">
    <property type="entry name" value="DmsR_N"/>
    <property type="match status" value="1"/>
</dbReference>
<dbReference type="PANTHER" id="PTHR34236:SF1">
    <property type="entry name" value="DIMETHYL SULFOXIDE REDUCTASE TRANSCRIPTIONAL ACTIVATOR"/>
    <property type="match status" value="1"/>
</dbReference>
<keyword evidence="2" id="KW-0804">Transcription</keyword>
<accession>A0A346PBN5</accession>
<feature type="domain" description="DmsR-like N-terminal" evidence="5">
    <location>
        <begin position="30"/>
        <end position="162"/>
    </location>
</feature>
<evidence type="ECO:0000313" key="6">
    <source>
        <dbReference type="EMBL" id="AXR76930.1"/>
    </source>
</evidence>
<protein>
    <submittedName>
        <fullName evidence="6">Transcriptional regulator, contains HTH domain</fullName>
    </submittedName>
</protein>
<evidence type="ECO:0000256" key="3">
    <source>
        <dbReference type="SAM" id="MobiDB-lite"/>
    </source>
</evidence>
<dbReference type="RefSeq" id="WP_117363131.1">
    <property type="nucleotide sequence ID" value="NZ_CP024047.1"/>
</dbReference>
<sequence>MATTGRPEIDDGERDVSTSGADGPIESDTSGGVRARLAIRDPPGCAVADVVADGATATDVQWADASAGTVEQFRARRGLEAEPIFAADEESVYRLADADADRDCPCRWIESLGYPIADVSVTGQPSQLVVTLLLPSPEPIVEIVDALESRGVSVRLECLVRSIPHDDESIVVDAGRLTDRQREVLEVAYRMGYFSYPREGNATAVAEELGIVRSTFTEHLAAAQRRLFEGVFDER</sequence>
<keyword evidence="1" id="KW-0805">Transcription regulation</keyword>
<gene>
    <name evidence="6" type="ORF">AArc1_0586</name>
</gene>
<dbReference type="GeneID" id="37637400"/>
<feature type="region of interest" description="Disordered" evidence="3">
    <location>
        <begin position="1"/>
        <end position="34"/>
    </location>
</feature>
<feature type="domain" description="HTH bat-type" evidence="4">
    <location>
        <begin position="177"/>
        <end position="229"/>
    </location>
</feature>
<reference evidence="7" key="1">
    <citation type="submission" date="2017-10" db="EMBL/GenBank/DDBJ databases">
        <title>Phenotypic and genomic properties of facultatively anaerobic sulfur-reducing natronoarchaea from hypersaline soda lakes.</title>
        <authorList>
            <person name="Sorokin D.Y."/>
            <person name="Kublanov I.V."/>
            <person name="Roman P."/>
            <person name="Sinninghe Damste J.S."/>
            <person name="Golyshin P.N."/>
            <person name="Rojo D."/>
            <person name="Ciordia S."/>
            <person name="Mena Md.C."/>
            <person name="Ferrer M."/>
            <person name="Messina E."/>
            <person name="Smedile F."/>
            <person name="La Spada G."/>
            <person name="La Cono V."/>
            <person name="Yakimov M.M."/>
        </authorList>
    </citation>
    <scope>NUCLEOTIDE SEQUENCE [LARGE SCALE GENOMIC DNA]</scope>
    <source>
        <strain evidence="7">AArc1</strain>
    </source>
</reference>
<dbReference type="AlphaFoldDB" id="A0A346PBN5"/>
<dbReference type="KEGG" id="nan:AArc1_0586"/>
<dbReference type="InterPro" id="IPR007050">
    <property type="entry name" value="HTH_bacterioopsin"/>
</dbReference>
<organism evidence="6 7">
    <name type="scientific">Natrarchaeobaculum sulfurireducens</name>
    <dbReference type="NCBI Taxonomy" id="2044521"/>
    <lineage>
        <taxon>Archaea</taxon>
        <taxon>Methanobacteriati</taxon>
        <taxon>Methanobacteriota</taxon>
        <taxon>Stenosarchaea group</taxon>
        <taxon>Halobacteria</taxon>
        <taxon>Halobacteriales</taxon>
        <taxon>Natrialbaceae</taxon>
        <taxon>Natrarchaeobaculum</taxon>
    </lineage>
</organism>
<dbReference type="PANTHER" id="PTHR34236">
    <property type="entry name" value="DIMETHYL SULFOXIDE REDUCTASE TRANSCRIPTIONAL ACTIVATOR"/>
    <property type="match status" value="1"/>
</dbReference>
<proteinExistence type="predicted"/>
<evidence type="ECO:0000256" key="2">
    <source>
        <dbReference type="ARBA" id="ARBA00023163"/>
    </source>
</evidence>
<dbReference type="EMBL" id="CP024047">
    <property type="protein sequence ID" value="AXR76930.1"/>
    <property type="molecule type" value="Genomic_DNA"/>
</dbReference>